<dbReference type="EMBL" id="CP060777">
    <property type="protein sequence ID" value="QQK45172.1"/>
    <property type="molecule type" value="Genomic_DNA"/>
</dbReference>
<dbReference type="Pfam" id="PF08631">
    <property type="entry name" value="SPO22"/>
    <property type="match status" value="1"/>
</dbReference>
<dbReference type="InterPro" id="IPR013940">
    <property type="entry name" value="Spo22/ZIP4/TEX11"/>
</dbReference>
<dbReference type="GO" id="GO:0051321">
    <property type="term" value="P:meiotic cell cycle"/>
    <property type="evidence" value="ECO:0007669"/>
    <property type="project" value="UniProtKB-KW"/>
</dbReference>
<evidence type="ECO:0000313" key="2">
    <source>
        <dbReference type="EMBL" id="QQK45172.1"/>
    </source>
</evidence>
<dbReference type="GeneID" id="26237243"/>
<dbReference type="RefSeq" id="XP_065957222.1">
    <property type="nucleotide sequence ID" value="XM_066099495.1"/>
</dbReference>
<organism evidence="2 3">
    <name type="scientific">Penicillium digitatum</name>
    <name type="common">Green mold</name>
    <dbReference type="NCBI Taxonomy" id="36651"/>
    <lineage>
        <taxon>Eukaryota</taxon>
        <taxon>Fungi</taxon>
        <taxon>Dikarya</taxon>
        <taxon>Ascomycota</taxon>
        <taxon>Pezizomycotina</taxon>
        <taxon>Eurotiomycetes</taxon>
        <taxon>Eurotiomycetidae</taxon>
        <taxon>Eurotiales</taxon>
        <taxon>Aspergillaceae</taxon>
        <taxon>Penicillium</taxon>
    </lineage>
</organism>
<reference evidence="2 3" key="1">
    <citation type="submission" date="2020-08" db="EMBL/GenBank/DDBJ databases">
        <title>The completed genome sequence of the pathogenic ascomycete fungus Penicillium digitatum.</title>
        <authorList>
            <person name="Wang M."/>
        </authorList>
    </citation>
    <scope>NUCLEOTIDE SEQUENCE [LARGE SCALE GENOMIC DNA]</scope>
    <source>
        <strain evidence="2 3">PdW03</strain>
    </source>
</reference>
<evidence type="ECO:0000313" key="3">
    <source>
        <dbReference type="Proteomes" id="UP000595662"/>
    </source>
</evidence>
<evidence type="ECO:0000256" key="1">
    <source>
        <dbReference type="ARBA" id="ARBA00023254"/>
    </source>
</evidence>
<dbReference type="GO" id="GO:0090173">
    <property type="term" value="P:regulation of synaptonemal complex assembly"/>
    <property type="evidence" value="ECO:0007669"/>
    <property type="project" value="InterPro"/>
</dbReference>
<dbReference type="Proteomes" id="UP000595662">
    <property type="component" value="Chromosome 4"/>
</dbReference>
<gene>
    <name evidence="2" type="ORF">Pdw03_0070</name>
</gene>
<name>A0A7T7BMF5_PENDI</name>
<protein>
    <submittedName>
        <fullName evidence="2">Meiosis specific protein SPO22</fullName>
    </submittedName>
</protein>
<dbReference type="AlphaFoldDB" id="A0A7T7BMF5"/>
<dbReference type="VEuPathDB" id="FungiDB:PDIP_89290"/>
<proteinExistence type="predicted"/>
<sequence>MAQPSGPRQALADFACTLHATLSTFDASTTSLLSPNTIFRLDSDLNSNPFCLVTNTANHQQLDAIGTLLWNDCTDLMISRGHNPEDVLLLGKVRALAFAILNQAVLPDLLGNIRALDLALKAARICIVNQQREIALNILSVAALRLASVQPVHLGLDPAINRTLTTRYFLLRIRLAWLQDRVDIAEHFFAKLPRPVVLNDEELIFETCFIIGDSALARRLPDVAITWLQRAKDHLEPLSIMAEMNFADYHKWNLLVRHSLVVACAQVKSPQAIFIYDVEMRVLRDDYPKHPAMVLFNLFVGQNNPSNEELLQGLKSLVEETLLTDMNMPIIFQFARSLGHTGGSDHGMEAFRILLMRPLPTREWTEKCFVAFLLLLSRSDISDSKRIRNLRCVIDTLEKRGYPSIGAKAAHATVICLWKMTGNALLKKDYWTAHLWLQMCSDPKIFQNCSMTIQIAIQKKLVACYLQTGDTTAARRLIDRGLVQSQVDCQRMYLSYKLCLLEGKEGSGCFYLGFPLHPVPHKQASLLSCAMEAQRQHKPEEVLNCLDQLMKCLASDDIYHHDFPAAEHYIFAITLLSQELSKGFSQRLGNSIETVTQSALSFAKENSMFEGGDQEVSVTQLQWLYFSAYKLALELVNSSGVLWATSVLDHSRDFAIQYRQIAYPEMGSRAPRPHFFAVAYLRILVTSLKARCEDDPAERTSHYESVRACFQELDELHGWEDEEEETDDDANYKEDRRYDIAQFFDLEAAMYLKQWDDVANMCASDDAFPDLEFYAPVMDLTLQLNLPPTLAIQIIKRVVSKLSELQDDPPSTWQRDFRVSLPRYLHCLFILATAPAQGPNSHEIALLDVNMADPKVAEEVLDKVLAMADKEGAVKEGGHNALHDPNIIQAGSELCEVFTYPAAELIKIATVAFNKATDFYRATQDDDCQRWANKAISIAQLVPGAQGKQLVKTLQARLGSLIGV</sequence>
<accession>A0A7T7BMF5</accession>
<dbReference type="InterPro" id="IPR039057">
    <property type="entry name" value="Spo22/ZIP4"/>
</dbReference>
<dbReference type="PANTHER" id="PTHR40375">
    <property type="entry name" value="SPORULATION-SPECIFIC PROTEIN 22"/>
    <property type="match status" value="1"/>
</dbReference>
<dbReference type="PANTHER" id="PTHR40375:SF2">
    <property type="entry name" value="SPORULATION-SPECIFIC PROTEIN 22"/>
    <property type="match status" value="1"/>
</dbReference>
<keyword evidence="1" id="KW-0469">Meiosis</keyword>